<dbReference type="SUPFAM" id="SSF52777">
    <property type="entry name" value="CoA-dependent acyltransferases"/>
    <property type="match status" value="2"/>
</dbReference>
<dbReference type="EMBL" id="FNOK01000032">
    <property type="protein sequence ID" value="SDY68891.1"/>
    <property type="molecule type" value="Genomic_DNA"/>
</dbReference>
<evidence type="ECO:0000313" key="15">
    <source>
        <dbReference type="Proteomes" id="UP000199529"/>
    </source>
</evidence>
<dbReference type="InterPro" id="IPR023213">
    <property type="entry name" value="CAT-like_dom_sf"/>
</dbReference>
<dbReference type="GO" id="GO:0071731">
    <property type="term" value="P:response to nitric oxide"/>
    <property type="evidence" value="ECO:0007669"/>
    <property type="project" value="TreeGrafter"/>
</dbReference>
<dbReference type="GO" id="GO:0006071">
    <property type="term" value="P:glycerol metabolic process"/>
    <property type="evidence" value="ECO:0007669"/>
    <property type="project" value="UniProtKB-KW"/>
</dbReference>
<gene>
    <name evidence="14" type="ORF">SAMN05216215_103295</name>
</gene>
<evidence type="ECO:0000256" key="1">
    <source>
        <dbReference type="ARBA" id="ARBA00004771"/>
    </source>
</evidence>
<dbReference type="OrthoDB" id="9810950at2"/>
<dbReference type="UniPathway" id="UPA00282"/>
<dbReference type="Gene3D" id="3.30.559.10">
    <property type="entry name" value="Chloramphenicol acetyltransferase-like domain"/>
    <property type="match status" value="1"/>
</dbReference>
<keyword evidence="7 11" id="KW-0319">Glycerol metabolism</keyword>
<evidence type="ECO:0000256" key="7">
    <source>
        <dbReference type="ARBA" id="ARBA00022798"/>
    </source>
</evidence>
<dbReference type="PANTHER" id="PTHR31650:SF1">
    <property type="entry name" value="WAX ESTER SYNTHASE_DIACYLGLYCEROL ACYLTRANSFERASE 4-RELATED"/>
    <property type="match status" value="1"/>
</dbReference>
<dbReference type="InterPro" id="IPR009721">
    <property type="entry name" value="O-acyltransferase_WSD1_C"/>
</dbReference>
<evidence type="ECO:0000256" key="10">
    <source>
        <dbReference type="ARBA" id="ARBA00048109"/>
    </source>
</evidence>
<dbReference type="GO" id="GO:0019432">
    <property type="term" value="P:triglyceride biosynthetic process"/>
    <property type="evidence" value="ECO:0007669"/>
    <property type="project" value="UniProtKB-UniPathway"/>
</dbReference>
<dbReference type="NCBIfam" id="TIGR02946">
    <property type="entry name" value="acyl_WS_DGAT"/>
    <property type="match status" value="1"/>
</dbReference>
<dbReference type="AlphaFoldDB" id="A0A1H3LWS8"/>
<dbReference type="PANTHER" id="PTHR31650">
    <property type="entry name" value="O-ACYLTRANSFERASE (WSD1-LIKE) FAMILY PROTEIN"/>
    <property type="match status" value="1"/>
</dbReference>
<accession>A0A1H3LWS8</accession>
<proteinExistence type="inferred from homology"/>
<evidence type="ECO:0000256" key="9">
    <source>
        <dbReference type="ARBA" id="ARBA00023315"/>
    </source>
</evidence>
<keyword evidence="6 11" id="KW-0808">Transferase</keyword>
<dbReference type="Pfam" id="PF03007">
    <property type="entry name" value="WS_DGAT_cat"/>
    <property type="match status" value="1"/>
</dbReference>
<evidence type="ECO:0000256" key="4">
    <source>
        <dbReference type="ARBA" id="ARBA00013244"/>
    </source>
</evidence>
<comment type="pathway">
    <text evidence="1 11">Glycerolipid metabolism; triacylglycerol biosynthesis.</text>
</comment>
<evidence type="ECO:0000256" key="8">
    <source>
        <dbReference type="ARBA" id="ARBA00023098"/>
    </source>
</evidence>
<comment type="similarity">
    <text evidence="3 11">Belongs to the long-chain O-acyltransferase family.</text>
</comment>
<evidence type="ECO:0000259" key="12">
    <source>
        <dbReference type="Pfam" id="PF03007"/>
    </source>
</evidence>
<evidence type="ECO:0000256" key="11">
    <source>
        <dbReference type="RuleBase" id="RU361241"/>
    </source>
</evidence>
<dbReference type="Proteomes" id="UP000199529">
    <property type="component" value="Unassembled WGS sequence"/>
</dbReference>
<dbReference type="STRING" id="418495.SAMN05216215_103295"/>
<keyword evidence="5 11" id="KW-0444">Lipid biosynthesis</keyword>
<name>A0A1H3LWS8_9PSEU</name>
<protein>
    <recommendedName>
        <fullName evidence="4 11">Diacylglycerol O-acyltransferase</fullName>
        <ecNumber evidence="4 11">2.3.1.20</ecNumber>
    </recommendedName>
</protein>
<sequence>MTTTSEVSALDWAFLCLEQETAPMHLGAVAVFRPTEPADRLRLLALLAERAQRIARLRLRIGQSWLPGQAHWAEAPEFDASDHVHSHQLPTPGGRAELAGLVAELLADPLDRRRPLWELHLITGLDGDRFAVLVKFHHALADGREAVETGLALLDAFTPAEQEPACPGGGPLELLRRSRRLIGAVRGTLSKSGETLGIASSVVRNMRVPVPDSPLRASSSTARRVALVPIDLADLRRIRARHGGTTNDVVLAVLAGAFRRWLGTRGHPVGELPVRALIPVCRRRGDDTSGNNRLSGYLCDLPVDEPDPVARLQAIRAAMRRNKSAGPLRGPGAFPVLAGRVPQIVHQVAAPLAGQSAALLFDTVITNVPLPDFPATLGGAALAELYPVAPLAAGQALAIAVSQYRDTVHVGVHANRAALPDLEKFSSALPLAVAELGDLS</sequence>
<evidence type="ECO:0000313" key="14">
    <source>
        <dbReference type="EMBL" id="SDY68891.1"/>
    </source>
</evidence>
<keyword evidence="9 11" id="KW-0012">Acyltransferase</keyword>
<keyword evidence="8 11" id="KW-0443">Lipid metabolism</keyword>
<organism evidence="14 15">
    <name type="scientific">Saccharopolyspora shandongensis</name>
    <dbReference type="NCBI Taxonomy" id="418495"/>
    <lineage>
        <taxon>Bacteria</taxon>
        <taxon>Bacillati</taxon>
        <taxon>Actinomycetota</taxon>
        <taxon>Actinomycetes</taxon>
        <taxon>Pseudonocardiales</taxon>
        <taxon>Pseudonocardiaceae</taxon>
        <taxon>Saccharopolyspora</taxon>
    </lineage>
</organism>
<evidence type="ECO:0000259" key="13">
    <source>
        <dbReference type="Pfam" id="PF06974"/>
    </source>
</evidence>
<dbReference type="InterPro" id="IPR004255">
    <property type="entry name" value="O-acyltransferase_WSD1_N"/>
</dbReference>
<dbReference type="InterPro" id="IPR045034">
    <property type="entry name" value="O-acyltransferase_WSD1-like"/>
</dbReference>
<feature type="domain" description="O-acyltransferase WSD1-like N-terminal" evidence="12">
    <location>
        <begin position="8"/>
        <end position="250"/>
    </location>
</feature>
<dbReference type="InterPro" id="IPR014292">
    <property type="entry name" value="Acyl_transf_WS/DGAT"/>
</dbReference>
<comment type="catalytic activity">
    <reaction evidence="10 11">
        <text>an acyl-CoA + a 1,2-diacyl-sn-glycerol = a triacyl-sn-glycerol + CoA</text>
        <dbReference type="Rhea" id="RHEA:10868"/>
        <dbReference type="ChEBI" id="CHEBI:17815"/>
        <dbReference type="ChEBI" id="CHEBI:57287"/>
        <dbReference type="ChEBI" id="CHEBI:58342"/>
        <dbReference type="ChEBI" id="CHEBI:64615"/>
        <dbReference type="EC" id="2.3.1.20"/>
    </reaction>
</comment>
<evidence type="ECO:0000256" key="2">
    <source>
        <dbReference type="ARBA" id="ARBA00005189"/>
    </source>
</evidence>
<comment type="pathway">
    <text evidence="2">Lipid metabolism.</text>
</comment>
<dbReference type="RefSeq" id="WP_093271290.1">
    <property type="nucleotide sequence ID" value="NZ_FNOK01000032.1"/>
</dbReference>
<reference evidence="15" key="1">
    <citation type="submission" date="2016-10" db="EMBL/GenBank/DDBJ databases">
        <authorList>
            <person name="Varghese N."/>
            <person name="Submissions S."/>
        </authorList>
    </citation>
    <scope>NUCLEOTIDE SEQUENCE [LARGE SCALE GENOMIC DNA]</scope>
    <source>
        <strain evidence="15">CGMCC 4.3530</strain>
    </source>
</reference>
<dbReference type="GO" id="GO:0005886">
    <property type="term" value="C:plasma membrane"/>
    <property type="evidence" value="ECO:0007669"/>
    <property type="project" value="TreeGrafter"/>
</dbReference>
<dbReference type="GO" id="GO:0004144">
    <property type="term" value="F:diacylglycerol O-acyltransferase activity"/>
    <property type="evidence" value="ECO:0007669"/>
    <property type="project" value="UniProtKB-EC"/>
</dbReference>
<evidence type="ECO:0000256" key="6">
    <source>
        <dbReference type="ARBA" id="ARBA00022679"/>
    </source>
</evidence>
<dbReference type="GO" id="GO:0001666">
    <property type="term" value="P:response to hypoxia"/>
    <property type="evidence" value="ECO:0007669"/>
    <property type="project" value="TreeGrafter"/>
</dbReference>
<keyword evidence="15" id="KW-1185">Reference proteome</keyword>
<evidence type="ECO:0000256" key="5">
    <source>
        <dbReference type="ARBA" id="ARBA00022516"/>
    </source>
</evidence>
<dbReference type="Pfam" id="PF06974">
    <property type="entry name" value="WS_DGAT_C"/>
    <property type="match status" value="1"/>
</dbReference>
<dbReference type="EC" id="2.3.1.20" evidence="4 11"/>
<dbReference type="GO" id="GO:0051701">
    <property type="term" value="P:biological process involved in interaction with host"/>
    <property type="evidence" value="ECO:0007669"/>
    <property type="project" value="TreeGrafter"/>
</dbReference>
<evidence type="ECO:0000256" key="3">
    <source>
        <dbReference type="ARBA" id="ARBA00009587"/>
    </source>
</evidence>
<feature type="domain" description="O-acyltransferase WSD1 C-terminal" evidence="13">
    <location>
        <begin position="292"/>
        <end position="429"/>
    </location>
</feature>